<dbReference type="AlphaFoldDB" id="A0A2K3JMK6"/>
<reference evidence="1 2" key="2">
    <citation type="journal article" date="2017" name="Front. Plant Sci.">
        <title>Gene Classification and Mining of Molecular Markers Useful in Red Clover (Trifolium pratense) Breeding.</title>
        <authorList>
            <person name="Istvanek J."/>
            <person name="Dluhosova J."/>
            <person name="Dluhos P."/>
            <person name="Patkova L."/>
            <person name="Nedelnik J."/>
            <person name="Repkova J."/>
        </authorList>
    </citation>
    <scope>NUCLEOTIDE SEQUENCE [LARGE SCALE GENOMIC DNA]</scope>
    <source>
        <strain evidence="2">cv. Tatra</strain>
        <tissue evidence="1">Young leaves</tissue>
    </source>
</reference>
<dbReference type="GO" id="GO:0016301">
    <property type="term" value="F:kinase activity"/>
    <property type="evidence" value="ECO:0007669"/>
    <property type="project" value="UniProtKB-KW"/>
</dbReference>
<organism evidence="1 2">
    <name type="scientific">Trifolium pratense</name>
    <name type="common">Red clover</name>
    <dbReference type="NCBI Taxonomy" id="57577"/>
    <lineage>
        <taxon>Eukaryota</taxon>
        <taxon>Viridiplantae</taxon>
        <taxon>Streptophyta</taxon>
        <taxon>Embryophyta</taxon>
        <taxon>Tracheophyta</taxon>
        <taxon>Spermatophyta</taxon>
        <taxon>Magnoliopsida</taxon>
        <taxon>eudicotyledons</taxon>
        <taxon>Gunneridae</taxon>
        <taxon>Pentapetalae</taxon>
        <taxon>rosids</taxon>
        <taxon>fabids</taxon>
        <taxon>Fabales</taxon>
        <taxon>Fabaceae</taxon>
        <taxon>Papilionoideae</taxon>
        <taxon>50 kb inversion clade</taxon>
        <taxon>NPAAA clade</taxon>
        <taxon>Hologalegina</taxon>
        <taxon>IRL clade</taxon>
        <taxon>Trifolieae</taxon>
        <taxon>Trifolium</taxon>
    </lineage>
</organism>
<feature type="non-terminal residue" evidence="1">
    <location>
        <position position="112"/>
    </location>
</feature>
<keyword evidence="1" id="KW-0808">Transferase</keyword>
<accession>A0A2K3JMK6</accession>
<proteinExistence type="predicted"/>
<name>A0A2K3JMK6_TRIPR</name>
<sequence>GAAPLSVTFPRLYSISVQNTDGPRGGKQWPSSAEDIWVWGLEENGLFSVKSTYVSLSAEINIALPRGDFQGEVFEQIWKSPAPSKSITFEWQLLHDRSSVRSTSSFTVVSLP</sequence>
<reference evidence="1 2" key="1">
    <citation type="journal article" date="2014" name="Am. J. Bot.">
        <title>Genome assembly and annotation for red clover (Trifolium pratense; Fabaceae).</title>
        <authorList>
            <person name="Istvanek J."/>
            <person name="Jaros M."/>
            <person name="Krenek A."/>
            <person name="Repkova J."/>
        </authorList>
    </citation>
    <scope>NUCLEOTIDE SEQUENCE [LARGE SCALE GENOMIC DNA]</scope>
    <source>
        <strain evidence="2">cv. Tatra</strain>
        <tissue evidence="1">Young leaves</tissue>
    </source>
</reference>
<evidence type="ECO:0000313" key="1">
    <source>
        <dbReference type="EMBL" id="PNX55261.1"/>
    </source>
</evidence>
<dbReference type="Proteomes" id="UP000236291">
    <property type="component" value="Unassembled WGS sequence"/>
</dbReference>
<comment type="caution">
    <text evidence="1">The sequence shown here is derived from an EMBL/GenBank/DDBJ whole genome shotgun (WGS) entry which is preliminary data.</text>
</comment>
<evidence type="ECO:0000313" key="2">
    <source>
        <dbReference type="Proteomes" id="UP000236291"/>
    </source>
</evidence>
<keyword evidence="1" id="KW-0418">Kinase</keyword>
<gene>
    <name evidence="1" type="ORF">L195_g048888</name>
</gene>
<protein>
    <submittedName>
        <fullName evidence="1">Kinase-like protein</fullName>
    </submittedName>
</protein>
<dbReference type="EMBL" id="ASHM01070872">
    <property type="protein sequence ID" value="PNX55261.1"/>
    <property type="molecule type" value="Genomic_DNA"/>
</dbReference>
<feature type="non-terminal residue" evidence="1">
    <location>
        <position position="1"/>
    </location>
</feature>